<dbReference type="STRING" id="593750.Metfor_2584"/>
<dbReference type="PROSITE" id="PS51012">
    <property type="entry name" value="ABC_TM2"/>
    <property type="match status" value="1"/>
</dbReference>
<evidence type="ECO:0000313" key="7">
    <source>
        <dbReference type="EMBL" id="AGB03576.1"/>
    </source>
</evidence>
<dbReference type="GeneID" id="14309976"/>
<evidence type="ECO:0000256" key="2">
    <source>
        <dbReference type="ARBA" id="ARBA00022692"/>
    </source>
</evidence>
<dbReference type="PANTHER" id="PTHR43077:SF10">
    <property type="entry name" value="TRANSPORT PERMEASE PROTEIN"/>
    <property type="match status" value="1"/>
</dbReference>
<dbReference type="InterPro" id="IPR013525">
    <property type="entry name" value="ABC2_TM"/>
</dbReference>
<keyword evidence="2 5" id="KW-0812">Transmembrane</keyword>
<evidence type="ECO:0000256" key="4">
    <source>
        <dbReference type="ARBA" id="ARBA00023136"/>
    </source>
</evidence>
<dbReference type="GO" id="GO:0140359">
    <property type="term" value="F:ABC-type transporter activity"/>
    <property type="evidence" value="ECO:0007669"/>
    <property type="project" value="InterPro"/>
</dbReference>
<comment type="subcellular location">
    <subcellularLocation>
        <location evidence="1">Membrane</location>
        <topology evidence="1">Multi-pass membrane protein</topology>
    </subcellularLocation>
</comment>
<feature type="transmembrane region" description="Helical" evidence="5">
    <location>
        <begin position="247"/>
        <end position="269"/>
    </location>
</feature>
<dbReference type="GO" id="GO:0016020">
    <property type="term" value="C:membrane"/>
    <property type="evidence" value="ECO:0007669"/>
    <property type="project" value="UniProtKB-SubCell"/>
</dbReference>
<keyword evidence="8" id="KW-1185">Reference proteome</keyword>
<evidence type="ECO:0000313" key="8">
    <source>
        <dbReference type="Proteomes" id="UP000010824"/>
    </source>
</evidence>
<feature type="transmembrane region" description="Helical" evidence="5">
    <location>
        <begin position="281"/>
        <end position="300"/>
    </location>
</feature>
<dbReference type="InterPro" id="IPR051328">
    <property type="entry name" value="T7SS_ABC-Transporter"/>
</dbReference>
<dbReference type="OrthoDB" id="147058at2157"/>
<dbReference type="InParanoid" id="L0HIG9"/>
<dbReference type="KEGG" id="mfo:Metfor_2584"/>
<dbReference type="Pfam" id="PF12698">
    <property type="entry name" value="ABC2_membrane_3"/>
    <property type="match status" value="1"/>
</dbReference>
<feature type="transmembrane region" description="Helical" evidence="5">
    <location>
        <begin position="210"/>
        <end position="241"/>
    </location>
</feature>
<evidence type="ECO:0000256" key="5">
    <source>
        <dbReference type="SAM" id="Phobius"/>
    </source>
</evidence>
<dbReference type="AlphaFoldDB" id="L0HIG9"/>
<dbReference type="Proteomes" id="UP000010824">
    <property type="component" value="Chromosome"/>
</dbReference>
<gene>
    <name evidence="7" type="ordered locus">Metfor_2584</name>
</gene>
<protein>
    <submittedName>
        <fullName evidence="7">ABC-type multidrug transport system, permease component</fullName>
    </submittedName>
</protein>
<dbReference type="HOGENOM" id="CLU_039483_2_3_2"/>
<accession>L0HIG9</accession>
<dbReference type="EMBL" id="CP003167">
    <property type="protein sequence ID" value="AGB03576.1"/>
    <property type="molecule type" value="Genomic_DNA"/>
</dbReference>
<keyword evidence="3 5" id="KW-1133">Transmembrane helix</keyword>
<feature type="transmembrane region" description="Helical" evidence="5">
    <location>
        <begin position="334"/>
        <end position="357"/>
    </location>
</feature>
<feature type="domain" description="ABC transmembrane type-2" evidence="6">
    <location>
        <begin position="128"/>
        <end position="360"/>
    </location>
</feature>
<organism evidence="7 8">
    <name type="scientific">Methanoregula formicica (strain DSM 22288 / NBRC 105244 / SMSP)</name>
    <dbReference type="NCBI Taxonomy" id="593750"/>
    <lineage>
        <taxon>Archaea</taxon>
        <taxon>Methanobacteriati</taxon>
        <taxon>Methanobacteriota</taxon>
        <taxon>Stenosarchaea group</taxon>
        <taxon>Methanomicrobia</taxon>
        <taxon>Methanomicrobiales</taxon>
        <taxon>Methanoregulaceae</taxon>
        <taxon>Methanoregula</taxon>
    </lineage>
</organism>
<dbReference type="InterPro" id="IPR047817">
    <property type="entry name" value="ABC2_TM_bact-type"/>
</dbReference>
<reference evidence="8" key="1">
    <citation type="submission" date="2011-12" db="EMBL/GenBank/DDBJ databases">
        <title>Complete sequence of Methanoregula formicicum SMSP.</title>
        <authorList>
            <person name="Lucas S."/>
            <person name="Han J."/>
            <person name="Lapidus A."/>
            <person name="Cheng J.-F."/>
            <person name="Goodwin L."/>
            <person name="Pitluck S."/>
            <person name="Peters L."/>
            <person name="Ovchinnikova G."/>
            <person name="Teshima H."/>
            <person name="Detter J.C."/>
            <person name="Han C."/>
            <person name="Tapia R."/>
            <person name="Land M."/>
            <person name="Hauser L."/>
            <person name="Kyrpides N."/>
            <person name="Ivanova N."/>
            <person name="Pagani I."/>
            <person name="Imachi H."/>
            <person name="Tamaki H."/>
            <person name="Sekiguchi Y."/>
            <person name="Kamagata Y."/>
            <person name="Cadillo-Quiroz H."/>
            <person name="Zinder S."/>
            <person name="Liu W.-T."/>
            <person name="Woyke T."/>
        </authorList>
    </citation>
    <scope>NUCLEOTIDE SEQUENCE [LARGE SCALE GENOMIC DNA]</scope>
    <source>
        <strain evidence="8">DSM 22288 / NBRC 105244 / SMSP</strain>
    </source>
</reference>
<reference evidence="7 8" key="2">
    <citation type="journal article" date="2014" name="Genome Announc.">
        <title>Complete Genome Sequence of Methanoregula formicica SMSPT, a Mesophilic Hydrogenotrophic Methanogen Isolated from a Methanogenic Upflow Anaerobic Sludge Blanket Reactor.</title>
        <authorList>
            <person name="Yamamoto K."/>
            <person name="Tamaki H."/>
            <person name="Cadillo-Quiroz H."/>
            <person name="Imachi H."/>
            <person name="Kyrpides N."/>
            <person name="Woyke T."/>
            <person name="Goodwin L."/>
            <person name="Zinder S.H."/>
            <person name="Kamagata Y."/>
            <person name="Liu W.T."/>
        </authorList>
    </citation>
    <scope>NUCLEOTIDE SEQUENCE [LARGE SCALE GENOMIC DNA]</scope>
    <source>
        <strain evidence="8">DSM 22288 / NBRC 105244 / SMSP</strain>
    </source>
</reference>
<evidence type="ECO:0000256" key="1">
    <source>
        <dbReference type="ARBA" id="ARBA00004141"/>
    </source>
</evidence>
<evidence type="ECO:0000259" key="6">
    <source>
        <dbReference type="PROSITE" id="PS51012"/>
    </source>
</evidence>
<dbReference type="PANTHER" id="PTHR43077">
    <property type="entry name" value="TRANSPORT PERMEASE YVFS-RELATED"/>
    <property type="match status" value="1"/>
</dbReference>
<evidence type="ECO:0000256" key="3">
    <source>
        <dbReference type="ARBA" id="ARBA00022989"/>
    </source>
</evidence>
<sequence precursor="true">MIRGAIAIFNRDFKKFLSNPFVVIMTLMMPIMYLVIFGNAMGGTISHIPVAVVQEGPPYTPTTLFTDMSYELNHITQKDDPKLIDVRSYNDEIAAKEDLTKGRVSAVVVVPSDISNDHAVRLYVDSSDSVTPALVESAVMKVLARLHADNPVMVNKIYGDIRYIQFFGVGVIMMAIFTSTMFGGGIALIRDREAGIHEGYLVTPVQRTSIIAGIISSGTIRAFIAGFAIFFIDILITGIVIHSIGQFLLAMLVILIACIGVTSLVVSFASRFSAQQEYASVVAFLNLILFMTSGAFYPVIGMPDWLRWVTVINPEYYGVDALRGIILRGQGIDVIGIDLIALLLFSGAMFILGIATYRRTLE</sequence>
<keyword evidence="4 5" id="KW-0472">Membrane</keyword>
<feature type="transmembrane region" description="Helical" evidence="5">
    <location>
        <begin position="163"/>
        <end position="189"/>
    </location>
</feature>
<feature type="transmembrane region" description="Helical" evidence="5">
    <location>
        <begin position="21"/>
        <end position="41"/>
    </location>
</feature>
<dbReference type="RefSeq" id="WP_015286538.1">
    <property type="nucleotide sequence ID" value="NC_019943.1"/>
</dbReference>
<proteinExistence type="predicted"/>
<dbReference type="eggNOG" id="arCOG01467">
    <property type="taxonomic scope" value="Archaea"/>
</dbReference>
<name>L0HIG9_METFS</name>